<protein>
    <recommendedName>
        <fullName evidence="4">BTB domain-containing protein</fullName>
    </recommendedName>
</protein>
<dbReference type="OrthoDB" id="5054814at2759"/>
<sequence length="236" mass="27198">MSSSSEVSSVDSSEWELVDSEHVDCVWPNPRHPKFGVCCSIKFYDGVEGEVNIPEFLIQRHPYFAALFSEDKYLDCSPVPRDTAHVVALYLLRGCLPSPIRDEPEKDAARRLFKKLIIYREDAYKFNMPGLDEMVCERILELLRCLDVFDIVEITTKEREWRLAKTDDMLIRILDLRICEDKETVPDTALALIDEFCKTVSDAKWHTLKALMRTTADLQLSKRAVKALTEEKFSST</sequence>
<keyword evidence="3" id="KW-1185">Reference proteome</keyword>
<proteinExistence type="predicted"/>
<gene>
    <name evidence="1" type="ORF">FCULG_00002573</name>
    <name evidence="2" type="ORF">HYE67_000930</name>
</gene>
<evidence type="ECO:0008006" key="4">
    <source>
        <dbReference type="Google" id="ProtNLM"/>
    </source>
</evidence>
<dbReference type="OMA" id="QRHPYFA"/>
<dbReference type="AlphaFoldDB" id="A0A2T4GMF3"/>
<name>A0A2T4GMF3_FUSCU</name>
<reference evidence="2" key="2">
    <citation type="submission" date="2020-11" db="EMBL/GenBank/DDBJ databases">
        <title>The chromosome-scale genome resource for two endophytic Fusarium species: F. culmorum and F. pseudograminearum.</title>
        <authorList>
            <person name="Yuan Z."/>
        </authorList>
    </citation>
    <scope>NUCLEOTIDE SEQUENCE</scope>
    <source>
        <strain evidence="2">Class2-1B</strain>
    </source>
</reference>
<accession>A0A2T4GMF3</accession>
<reference evidence="1 3" key="1">
    <citation type="submission" date="2018-02" db="EMBL/GenBank/DDBJ databases">
        <title>Fusarium culmorum secondary metabolites in fungal-bacterial-plant interactions.</title>
        <authorList>
            <person name="Schmidt R."/>
        </authorList>
    </citation>
    <scope>NUCLEOTIDE SEQUENCE [LARGE SCALE GENOMIC DNA]</scope>
    <source>
        <strain evidence="1 3">PV</strain>
    </source>
</reference>
<dbReference type="Proteomes" id="UP000663297">
    <property type="component" value="Chromosome 1"/>
</dbReference>
<organism evidence="1 3">
    <name type="scientific">Fusarium culmorum</name>
    <dbReference type="NCBI Taxonomy" id="5516"/>
    <lineage>
        <taxon>Eukaryota</taxon>
        <taxon>Fungi</taxon>
        <taxon>Dikarya</taxon>
        <taxon>Ascomycota</taxon>
        <taxon>Pezizomycotina</taxon>
        <taxon>Sordariomycetes</taxon>
        <taxon>Hypocreomycetidae</taxon>
        <taxon>Hypocreales</taxon>
        <taxon>Nectriaceae</taxon>
        <taxon>Fusarium</taxon>
    </lineage>
</organism>
<dbReference type="Proteomes" id="UP000241587">
    <property type="component" value="Unassembled WGS sequence"/>
</dbReference>
<evidence type="ECO:0000313" key="2">
    <source>
        <dbReference type="EMBL" id="QPC58699.1"/>
    </source>
</evidence>
<evidence type="ECO:0000313" key="3">
    <source>
        <dbReference type="Proteomes" id="UP000241587"/>
    </source>
</evidence>
<dbReference type="EMBL" id="CP064747">
    <property type="protein sequence ID" value="QPC58699.1"/>
    <property type="molecule type" value="Genomic_DNA"/>
</dbReference>
<evidence type="ECO:0000313" key="1">
    <source>
        <dbReference type="EMBL" id="PTD04748.1"/>
    </source>
</evidence>
<dbReference type="EMBL" id="PVEM01000012">
    <property type="protein sequence ID" value="PTD04748.1"/>
    <property type="molecule type" value="Genomic_DNA"/>
</dbReference>